<dbReference type="EMBL" id="JBJURJ010000004">
    <property type="protein sequence ID" value="MFM9328096.1"/>
    <property type="molecule type" value="Genomic_DNA"/>
</dbReference>
<organism evidence="1 2">
    <name type="scientific">Paenibacillus mesotrionivorans</name>
    <dbReference type="NCBI Taxonomy" id="3160968"/>
    <lineage>
        <taxon>Bacteria</taxon>
        <taxon>Bacillati</taxon>
        <taxon>Bacillota</taxon>
        <taxon>Bacilli</taxon>
        <taxon>Bacillales</taxon>
        <taxon>Paenibacillaceae</taxon>
        <taxon>Paenibacillus</taxon>
    </lineage>
</organism>
<dbReference type="EC" id="3.1.-.-" evidence="1"/>
<keyword evidence="2" id="KW-1185">Reference proteome</keyword>
<reference evidence="1" key="1">
    <citation type="submission" date="2024-12" db="EMBL/GenBank/DDBJ databases">
        <authorList>
            <person name="Wu N."/>
        </authorList>
    </citation>
    <scope>NUCLEOTIDE SEQUENCE</scope>
    <source>
        <strain evidence="1">P15</strain>
    </source>
</reference>
<evidence type="ECO:0000313" key="2">
    <source>
        <dbReference type="Proteomes" id="UP001631969"/>
    </source>
</evidence>
<dbReference type="Proteomes" id="UP001631969">
    <property type="component" value="Unassembled WGS sequence"/>
</dbReference>
<sequence>MEEKKSSTLEQFDRNMRMNGTREEGLVWFDPKATPFRLGGFPWIGQDGVYRRMPLHPAEPLPQAVDWLADHTAGGHIRFRTDSRELHIRVKLKDRANMYHMAPTGQCGFDCYIGGPGEEKFAGTATLRPEEPEYTARLTSFKERELRSYTLYFPLYQGVQEVLIGLEEDAELLEPLPFAAERPVVLYGTSITQGGCASRPGMAYPNILGRGMKREMVNLGFSGSGKGEPEVARVIASIPDPACLVLDYEANCDGLERLQVTMPTFIRILREAHPEVPIVVITRIRPPKADWDAEFREAMLARRTYQLELVETLQREGDRFISAIDGYELLGEQYAESTVDGTHPTDLGFSLIAAALLPQLSPLLGTI</sequence>
<name>A0ACC7NWM2_9BACL</name>
<accession>A0ACC7NWM2</accession>
<evidence type="ECO:0000313" key="1">
    <source>
        <dbReference type="EMBL" id="MFM9328096.1"/>
    </source>
</evidence>
<comment type="caution">
    <text evidence="1">The sequence shown here is derived from an EMBL/GenBank/DDBJ whole genome shotgun (WGS) entry which is preliminary data.</text>
</comment>
<proteinExistence type="predicted"/>
<gene>
    <name evidence="1" type="ORF">ACI1P1_07355</name>
</gene>
<protein>
    <submittedName>
        <fullName evidence="1">SGNH/GDSL hydrolase family protein</fullName>
        <ecNumber evidence="1">3.1.-.-</ecNumber>
    </submittedName>
</protein>
<keyword evidence="1" id="KW-0378">Hydrolase</keyword>